<dbReference type="Proteomes" id="UP000664534">
    <property type="component" value="Unassembled WGS sequence"/>
</dbReference>
<dbReference type="EMBL" id="CAJPDT010000034">
    <property type="protein sequence ID" value="CAF9923824.1"/>
    <property type="molecule type" value="Genomic_DNA"/>
</dbReference>
<feature type="region of interest" description="Disordered" evidence="1">
    <location>
        <begin position="108"/>
        <end position="127"/>
    </location>
</feature>
<evidence type="ECO:0000256" key="1">
    <source>
        <dbReference type="SAM" id="MobiDB-lite"/>
    </source>
</evidence>
<name>A0A8H3FFW4_9LECA</name>
<gene>
    <name evidence="2" type="ORF">IMSHALPRED_006027</name>
</gene>
<evidence type="ECO:0000313" key="2">
    <source>
        <dbReference type="EMBL" id="CAF9923824.1"/>
    </source>
</evidence>
<reference evidence="2" key="1">
    <citation type="submission" date="2021-03" db="EMBL/GenBank/DDBJ databases">
        <authorList>
            <person name="Tagirdzhanova G."/>
        </authorList>
    </citation>
    <scope>NUCLEOTIDE SEQUENCE</scope>
</reference>
<accession>A0A8H3FFW4</accession>
<sequence length="235" mass="25790">MATSDALKVPRFIRSTITLPCEELRCALDAERTVQLASMEVDGLDPSGLHLPASGFVDIWMETMGPYKVREVKDLELVSKSGLVTIPQLERIKAWRAAAETAMVLSGTEKETMTPPNPTASPESENCEKKRCTSPVLLDQNCDCPFQQPREIRDHENLGSMSCGRHLKKTLACRTTFRSKSSLSTASSGCADISANISGFEMVEEEDAFAEEAIAVFCLDHGNGVEEGYVDVQKR</sequence>
<proteinExistence type="predicted"/>
<evidence type="ECO:0000313" key="3">
    <source>
        <dbReference type="Proteomes" id="UP000664534"/>
    </source>
</evidence>
<keyword evidence="3" id="KW-1185">Reference proteome</keyword>
<comment type="caution">
    <text evidence="2">The sequence shown here is derived from an EMBL/GenBank/DDBJ whole genome shotgun (WGS) entry which is preliminary data.</text>
</comment>
<organism evidence="2 3">
    <name type="scientific">Imshaugia aleurites</name>
    <dbReference type="NCBI Taxonomy" id="172621"/>
    <lineage>
        <taxon>Eukaryota</taxon>
        <taxon>Fungi</taxon>
        <taxon>Dikarya</taxon>
        <taxon>Ascomycota</taxon>
        <taxon>Pezizomycotina</taxon>
        <taxon>Lecanoromycetes</taxon>
        <taxon>OSLEUM clade</taxon>
        <taxon>Lecanoromycetidae</taxon>
        <taxon>Lecanorales</taxon>
        <taxon>Lecanorineae</taxon>
        <taxon>Parmeliaceae</taxon>
        <taxon>Imshaugia</taxon>
    </lineage>
</organism>
<dbReference type="AlphaFoldDB" id="A0A8H3FFW4"/>
<protein>
    <submittedName>
        <fullName evidence="2">Uncharacterized protein</fullName>
    </submittedName>
</protein>